<dbReference type="Pfam" id="PF01370">
    <property type="entry name" value="Epimerase"/>
    <property type="match status" value="1"/>
</dbReference>
<dbReference type="Gene3D" id="3.40.50.720">
    <property type="entry name" value="NAD(P)-binding Rossmann-like Domain"/>
    <property type="match status" value="1"/>
</dbReference>
<organism evidence="2">
    <name type="scientific">marine metagenome</name>
    <dbReference type="NCBI Taxonomy" id="408172"/>
    <lineage>
        <taxon>unclassified sequences</taxon>
        <taxon>metagenomes</taxon>
        <taxon>ecological metagenomes</taxon>
    </lineage>
</organism>
<name>A0A382UEC4_9ZZZZ</name>
<sequence length="76" mass="8349">MKKILICGATGFIGRNIAEFYTSQEGFEVYGTYLNSELWSSPELKMIKADLTKPEDVDRVIQGMDIVVQAAATTSG</sequence>
<dbReference type="EMBL" id="UINC01143604">
    <property type="protein sequence ID" value="SVD32616.1"/>
    <property type="molecule type" value="Genomic_DNA"/>
</dbReference>
<accession>A0A382UEC4</accession>
<feature type="non-terminal residue" evidence="2">
    <location>
        <position position="76"/>
    </location>
</feature>
<evidence type="ECO:0000259" key="1">
    <source>
        <dbReference type="Pfam" id="PF01370"/>
    </source>
</evidence>
<gene>
    <name evidence="2" type="ORF">METZ01_LOCUS385470</name>
</gene>
<dbReference type="AlphaFoldDB" id="A0A382UEC4"/>
<dbReference type="InterPro" id="IPR036291">
    <property type="entry name" value="NAD(P)-bd_dom_sf"/>
</dbReference>
<proteinExistence type="predicted"/>
<feature type="domain" description="NAD-dependent epimerase/dehydratase" evidence="1">
    <location>
        <begin position="4"/>
        <end position="75"/>
    </location>
</feature>
<protein>
    <recommendedName>
        <fullName evidence="1">NAD-dependent epimerase/dehydratase domain-containing protein</fullName>
    </recommendedName>
</protein>
<dbReference type="SUPFAM" id="SSF51735">
    <property type="entry name" value="NAD(P)-binding Rossmann-fold domains"/>
    <property type="match status" value="1"/>
</dbReference>
<evidence type="ECO:0000313" key="2">
    <source>
        <dbReference type="EMBL" id="SVD32616.1"/>
    </source>
</evidence>
<reference evidence="2" key="1">
    <citation type="submission" date="2018-05" db="EMBL/GenBank/DDBJ databases">
        <authorList>
            <person name="Lanie J.A."/>
            <person name="Ng W.-L."/>
            <person name="Kazmierczak K.M."/>
            <person name="Andrzejewski T.M."/>
            <person name="Davidsen T.M."/>
            <person name="Wayne K.J."/>
            <person name="Tettelin H."/>
            <person name="Glass J.I."/>
            <person name="Rusch D."/>
            <person name="Podicherti R."/>
            <person name="Tsui H.-C.T."/>
            <person name="Winkler M.E."/>
        </authorList>
    </citation>
    <scope>NUCLEOTIDE SEQUENCE</scope>
</reference>
<dbReference type="InterPro" id="IPR001509">
    <property type="entry name" value="Epimerase_deHydtase"/>
</dbReference>